<dbReference type="EMBL" id="NXEJ01000013">
    <property type="protein sequence ID" value="POO48741.1"/>
    <property type="molecule type" value="Genomic_DNA"/>
</dbReference>
<accession>A0AAE5VM61</accession>
<proteinExistence type="predicted"/>
<dbReference type="AlphaFoldDB" id="A0AAE5VM61"/>
<name>A0AAE5VM61_9HYPH</name>
<comment type="caution">
    <text evidence="1">The sequence shown here is derived from an EMBL/GenBank/DDBJ whole genome shotgun (WGS) entry which is preliminary data.</text>
</comment>
<keyword evidence="1" id="KW-0614">Plasmid</keyword>
<gene>
    <name evidence="1" type="ORF">CPJ18_25455</name>
</gene>
<sequence>MIQSQPIWLPDTAASGEAVVTVDEYICAYLADPDNWWWTTSLSTEPEDMVLSRVLAIIDRADVAVHQKALGQLGAGPLEDMMSDRLLDELQAFQPFGPALKLALSCVRIEAEPASIRHRLAAMSM</sequence>
<dbReference type="Proteomes" id="UP000237447">
    <property type="component" value="Unassembled WGS sequence"/>
</dbReference>
<reference evidence="1 2" key="1">
    <citation type="journal article" date="2018" name="Syst. Appl. Microbiol.">
        <title>Agrobacterium rosae sp. nov., isolated from galls on different agricultural crops.</title>
        <authorList>
            <person name="Kuzmanovic N."/>
            <person name="Pulawska J."/>
            <person name="Smalla K."/>
            <person name="Nesme X."/>
        </authorList>
    </citation>
    <scope>NUCLEOTIDE SEQUENCE [LARGE SCALE GENOMIC DNA]</scope>
    <source>
        <strain evidence="1 2">NCPPB 1650</strain>
    </source>
</reference>
<protein>
    <submittedName>
        <fullName evidence="1">Uncharacterized protein</fullName>
    </submittedName>
</protein>
<evidence type="ECO:0000313" key="1">
    <source>
        <dbReference type="EMBL" id="POO48741.1"/>
    </source>
</evidence>
<evidence type="ECO:0000313" key="2">
    <source>
        <dbReference type="Proteomes" id="UP000237447"/>
    </source>
</evidence>
<geneLocation type="plasmid" evidence="1">
    <name>pTi</name>
</geneLocation>
<organism evidence="1 2">
    <name type="scientific">Agrobacterium rosae</name>
    <dbReference type="NCBI Taxonomy" id="1972867"/>
    <lineage>
        <taxon>Bacteria</taxon>
        <taxon>Pseudomonadati</taxon>
        <taxon>Pseudomonadota</taxon>
        <taxon>Alphaproteobacteria</taxon>
        <taxon>Hyphomicrobiales</taxon>
        <taxon>Rhizobiaceae</taxon>
        <taxon>Rhizobium/Agrobacterium group</taxon>
        <taxon>Agrobacterium</taxon>
    </lineage>
</organism>